<keyword evidence="6 8" id="KW-0315">Glutamine amidotransferase</keyword>
<feature type="site" description="Important for beta-aspartyl-AMP intermediate formation" evidence="10">
    <location>
        <position position="373"/>
    </location>
</feature>
<sequence length="630" mass="71241">MCGITGILQRQPDVGSLADNLDRMRDALVHRGPDDCGSWVDRTSGQVALGHRRLAIMDTSSLGAQPMISADERYVLVFNGEIYNFLSLRDTLQAQGHVFTSRSDTEVMLAAFMEWGVEDALPLFEGMFAIAVWDRRDSALYLARDRFGEKPLYYGLHDGTLLFGSELKALARHDRFVDTIDRSALTEMIRLSYIPCPHSIFKHYRKLPQGSYLRITDQLEPAEPRQYFDIDTLAQASAEPLADNEAIDTLDRLLSASIAKRMVADVPVGAFLSGGIDSSLIVSLMQAHTAHRIQTFTIGFDDPTLNEAAQARATADILGTEHHELTVSDDDLLAVVPRLAEIYDEPFADPAQIPAVLLSQMARRQVTVALSGDGGDELMAGYDRYHDIGRHWQSHEQTAPALHGIQARWLGLKSKIQPRKSAKYTRQQAIKRAGQDLPRFYRDSVSIWKDPQQLVLGGQDAATAFLRHDPAIARQDPQRWIQATDAQCYLPDDIMTKVDRAAMAASLETRAPFLDTELATFALGLPVAQQYRDGKAKWLSRQLLYRYLPRETVERPKHGFEVPLAQWLRGPLREWSEAMLDPSRLDREGYFDTAYVRRLWRQHLGASHDWSNQLWCVLMFQSWLADFFDR</sequence>
<dbReference type="eggNOG" id="COG0367">
    <property type="taxonomic scope" value="Bacteria"/>
</dbReference>
<dbReference type="Gene3D" id="3.40.50.620">
    <property type="entry name" value="HUPs"/>
    <property type="match status" value="2"/>
</dbReference>
<dbReference type="OrthoDB" id="9763290at2"/>
<dbReference type="InterPro" id="IPR029055">
    <property type="entry name" value="Ntn_hydrolases_N"/>
</dbReference>
<dbReference type="CDD" id="cd00712">
    <property type="entry name" value="AsnB"/>
    <property type="match status" value="1"/>
</dbReference>
<evidence type="ECO:0000256" key="5">
    <source>
        <dbReference type="ARBA" id="ARBA00022840"/>
    </source>
</evidence>
<feature type="domain" description="Glutamine amidotransferase type-2" evidence="11">
    <location>
        <begin position="2"/>
        <end position="218"/>
    </location>
</feature>
<keyword evidence="5 9" id="KW-0067">ATP-binding</keyword>
<evidence type="ECO:0000256" key="2">
    <source>
        <dbReference type="ARBA" id="ARBA00005752"/>
    </source>
</evidence>
<dbReference type="PROSITE" id="PS51278">
    <property type="entry name" value="GATASE_TYPE_2"/>
    <property type="match status" value="1"/>
</dbReference>
<dbReference type="GO" id="GO:0005829">
    <property type="term" value="C:cytosol"/>
    <property type="evidence" value="ECO:0007669"/>
    <property type="project" value="TreeGrafter"/>
</dbReference>
<dbReference type="Proteomes" id="UP000006242">
    <property type="component" value="Unassembled WGS sequence"/>
</dbReference>
<dbReference type="InterPro" id="IPR014729">
    <property type="entry name" value="Rossmann-like_a/b/a_fold"/>
</dbReference>
<organism evidence="12 13">
    <name type="scientific">Salinisphaera shabanensis E1L3A</name>
    <dbReference type="NCBI Taxonomy" id="1033802"/>
    <lineage>
        <taxon>Bacteria</taxon>
        <taxon>Pseudomonadati</taxon>
        <taxon>Pseudomonadota</taxon>
        <taxon>Gammaproteobacteria</taxon>
        <taxon>Salinisphaerales</taxon>
        <taxon>Salinisphaeraceae</taxon>
        <taxon>Salinisphaera</taxon>
    </lineage>
</organism>
<reference evidence="12 13" key="2">
    <citation type="journal article" date="2013" name="PLoS ONE">
        <title>INDIGO - INtegrated Data Warehouse of MIcrobial GenOmes with Examples from the Red Sea Extremophiles.</title>
        <authorList>
            <person name="Alam I."/>
            <person name="Antunes A."/>
            <person name="Kamau A.A."/>
            <person name="Ba Alawi W."/>
            <person name="Kalkatawi M."/>
            <person name="Stingl U."/>
            <person name="Bajic V.B."/>
        </authorList>
    </citation>
    <scope>NUCLEOTIDE SEQUENCE [LARGE SCALE GENOMIC DNA]</scope>
    <source>
        <strain evidence="12 13">E1L3A</strain>
    </source>
</reference>
<dbReference type="InterPro" id="IPR051786">
    <property type="entry name" value="ASN_synthetase/amidase"/>
</dbReference>
<evidence type="ECO:0000256" key="10">
    <source>
        <dbReference type="PIRSR" id="PIRSR001589-3"/>
    </source>
</evidence>
<accession>U2FQC3</accession>
<evidence type="ECO:0000256" key="9">
    <source>
        <dbReference type="PIRSR" id="PIRSR001589-2"/>
    </source>
</evidence>
<evidence type="ECO:0000256" key="3">
    <source>
        <dbReference type="ARBA" id="ARBA00012737"/>
    </source>
</evidence>
<dbReference type="STRING" id="1033802.SSPSH_002789"/>
<dbReference type="PIRSF" id="PIRSF001589">
    <property type="entry name" value="Asn_synthetase_glu-h"/>
    <property type="match status" value="1"/>
</dbReference>
<keyword evidence="8" id="KW-0028">Amino-acid biosynthesis</keyword>
<dbReference type="InterPro" id="IPR006426">
    <property type="entry name" value="Asn_synth_AEB"/>
</dbReference>
<dbReference type="NCBIfam" id="TIGR01536">
    <property type="entry name" value="asn_synth_AEB"/>
    <property type="match status" value="1"/>
</dbReference>
<evidence type="ECO:0000259" key="11">
    <source>
        <dbReference type="PROSITE" id="PS51278"/>
    </source>
</evidence>
<dbReference type="EC" id="6.3.5.4" evidence="3"/>
<name>U2FQC3_9GAMM</name>
<proteinExistence type="inferred from homology"/>
<protein>
    <recommendedName>
        <fullName evidence="3">asparagine synthase (glutamine-hydrolyzing)</fullName>
        <ecNumber evidence="3">6.3.5.4</ecNumber>
    </recommendedName>
</protein>
<dbReference type="RefSeq" id="WP_006913552.1">
    <property type="nucleotide sequence ID" value="NZ_AFNV02000020.1"/>
</dbReference>
<dbReference type="AlphaFoldDB" id="U2FQC3"/>
<dbReference type="Pfam" id="PF00733">
    <property type="entry name" value="Asn_synthase"/>
    <property type="match status" value="1"/>
</dbReference>
<dbReference type="GO" id="GO:0004066">
    <property type="term" value="F:asparagine synthase (glutamine-hydrolyzing) activity"/>
    <property type="evidence" value="ECO:0007669"/>
    <property type="project" value="UniProtKB-EC"/>
</dbReference>
<dbReference type="CDD" id="cd01991">
    <property type="entry name" value="Asn_synthase_B_C"/>
    <property type="match status" value="1"/>
</dbReference>
<feature type="binding site" evidence="9">
    <location>
        <position position="104"/>
    </location>
    <ligand>
        <name>L-glutamine</name>
        <dbReference type="ChEBI" id="CHEBI:58359"/>
    </ligand>
</feature>
<comment type="pathway">
    <text evidence="1">Amino-acid biosynthesis; L-asparagine biosynthesis; L-asparagine from L-aspartate (L-Gln route): step 1/1.</text>
</comment>
<feature type="active site" description="For GATase activity" evidence="8">
    <location>
        <position position="2"/>
    </location>
</feature>
<comment type="similarity">
    <text evidence="2">Belongs to the asparagine synthetase family.</text>
</comment>
<feature type="binding site" evidence="9">
    <location>
        <begin position="371"/>
        <end position="372"/>
    </location>
    <ligand>
        <name>ATP</name>
        <dbReference type="ChEBI" id="CHEBI:30616"/>
    </ligand>
</feature>
<dbReference type="Pfam" id="PF13522">
    <property type="entry name" value="GATase_6"/>
    <property type="match status" value="1"/>
</dbReference>
<gene>
    <name evidence="12" type="ORF">SSPSH_002789</name>
</gene>
<evidence type="ECO:0000256" key="1">
    <source>
        <dbReference type="ARBA" id="ARBA00005187"/>
    </source>
</evidence>
<evidence type="ECO:0000313" key="13">
    <source>
        <dbReference type="Proteomes" id="UP000006242"/>
    </source>
</evidence>
<dbReference type="InterPro" id="IPR001962">
    <property type="entry name" value="Asn_synthase"/>
</dbReference>
<keyword evidence="12" id="KW-0436">Ligase</keyword>
<evidence type="ECO:0000256" key="4">
    <source>
        <dbReference type="ARBA" id="ARBA00022741"/>
    </source>
</evidence>
<keyword evidence="13" id="KW-1185">Reference proteome</keyword>
<dbReference type="PANTHER" id="PTHR43284">
    <property type="entry name" value="ASPARAGINE SYNTHETASE (GLUTAMINE-HYDROLYZING)"/>
    <property type="match status" value="1"/>
</dbReference>
<comment type="caution">
    <text evidence="12">The sequence shown here is derived from an EMBL/GenBank/DDBJ whole genome shotgun (WGS) entry which is preliminary data.</text>
</comment>
<dbReference type="PANTHER" id="PTHR43284:SF1">
    <property type="entry name" value="ASPARAGINE SYNTHETASE"/>
    <property type="match status" value="1"/>
</dbReference>
<dbReference type="GO" id="GO:0005524">
    <property type="term" value="F:ATP binding"/>
    <property type="evidence" value="ECO:0007669"/>
    <property type="project" value="UniProtKB-KW"/>
</dbReference>
<evidence type="ECO:0000256" key="6">
    <source>
        <dbReference type="ARBA" id="ARBA00022962"/>
    </source>
</evidence>
<keyword evidence="4 9" id="KW-0547">Nucleotide-binding</keyword>
<dbReference type="EMBL" id="AFNV02000020">
    <property type="protein sequence ID" value="ERJ18329.1"/>
    <property type="molecule type" value="Genomic_DNA"/>
</dbReference>
<evidence type="ECO:0000256" key="8">
    <source>
        <dbReference type="PIRSR" id="PIRSR001589-1"/>
    </source>
</evidence>
<comment type="catalytic activity">
    <reaction evidence="7">
        <text>L-aspartate + L-glutamine + ATP + H2O = L-asparagine + L-glutamate + AMP + diphosphate + H(+)</text>
        <dbReference type="Rhea" id="RHEA:12228"/>
        <dbReference type="ChEBI" id="CHEBI:15377"/>
        <dbReference type="ChEBI" id="CHEBI:15378"/>
        <dbReference type="ChEBI" id="CHEBI:29985"/>
        <dbReference type="ChEBI" id="CHEBI:29991"/>
        <dbReference type="ChEBI" id="CHEBI:30616"/>
        <dbReference type="ChEBI" id="CHEBI:33019"/>
        <dbReference type="ChEBI" id="CHEBI:58048"/>
        <dbReference type="ChEBI" id="CHEBI:58359"/>
        <dbReference type="ChEBI" id="CHEBI:456215"/>
        <dbReference type="EC" id="6.3.5.4"/>
    </reaction>
</comment>
<keyword evidence="8" id="KW-0061">Asparagine biosynthesis</keyword>
<feature type="binding site" evidence="9">
    <location>
        <position position="298"/>
    </location>
    <ligand>
        <name>ATP</name>
        <dbReference type="ChEBI" id="CHEBI:30616"/>
    </ligand>
</feature>
<reference evidence="12 13" key="1">
    <citation type="journal article" date="2011" name="J. Bacteriol.">
        <title>Genome sequence of Salinisphaera shabanensis, a gammaproteobacterium from the harsh, variable environment of the brine-seawater interface of the Shaban Deep in the Red Sea.</title>
        <authorList>
            <person name="Antunes A."/>
            <person name="Alam I."/>
            <person name="Bajic V.B."/>
            <person name="Stingl U."/>
        </authorList>
    </citation>
    <scope>NUCLEOTIDE SEQUENCE [LARGE SCALE GENOMIC DNA]</scope>
    <source>
        <strain evidence="12 13">E1L3A</strain>
    </source>
</reference>
<dbReference type="InterPro" id="IPR033738">
    <property type="entry name" value="AsnB_N"/>
</dbReference>
<dbReference type="SUPFAM" id="SSF56235">
    <property type="entry name" value="N-terminal nucleophile aminohydrolases (Ntn hydrolases)"/>
    <property type="match status" value="1"/>
</dbReference>
<dbReference type="GO" id="GO:0006529">
    <property type="term" value="P:asparagine biosynthetic process"/>
    <property type="evidence" value="ECO:0007669"/>
    <property type="project" value="UniProtKB-KW"/>
</dbReference>
<evidence type="ECO:0000256" key="7">
    <source>
        <dbReference type="ARBA" id="ARBA00048741"/>
    </source>
</evidence>
<dbReference type="SUPFAM" id="SSF52402">
    <property type="entry name" value="Adenine nucleotide alpha hydrolases-like"/>
    <property type="match status" value="1"/>
</dbReference>
<evidence type="ECO:0000313" key="12">
    <source>
        <dbReference type="EMBL" id="ERJ18329.1"/>
    </source>
</evidence>
<dbReference type="Gene3D" id="3.60.20.10">
    <property type="entry name" value="Glutamine Phosphoribosylpyrophosphate, subunit 1, domain 1"/>
    <property type="match status" value="1"/>
</dbReference>
<dbReference type="InterPro" id="IPR017932">
    <property type="entry name" value="GATase_2_dom"/>
</dbReference>